<evidence type="ECO:0000256" key="1">
    <source>
        <dbReference type="SAM" id="MobiDB-lite"/>
    </source>
</evidence>
<keyword evidence="2" id="KW-1185">Reference proteome</keyword>
<dbReference type="AlphaFoldDB" id="A0A914PXB3"/>
<reference evidence="3" key="1">
    <citation type="submission" date="2022-11" db="UniProtKB">
        <authorList>
            <consortium name="WormBaseParasite"/>
        </authorList>
    </citation>
    <scope>IDENTIFICATION</scope>
</reference>
<evidence type="ECO:0000313" key="2">
    <source>
        <dbReference type="Proteomes" id="UP000887578"/>
    </source>
</evidence>
<dbReference type="WBParaSite" id="PDA_v2.g19509.t1">
    <property type="protein sequence ID" value="PDA_v2.g19509.t1"/>
    <property type="gene ID" value="PDA_v2.g19509"/>
</dbReference>
<organism evidence="2 3">
    <name type="scientific">Panagrolaimus davidi</name>
    <dbReference type="NCBI Taxonomy" id="227884"/>
    <lineage>
        <taxon>Eukaryota</taxon>
        <taxon>Metazoa</taxon>
        <taxon>Ecdysozoa</taxon>
        <taxon>Nematoda</taxon>
        <taxon>Chromadorea</taxon>
        <taxon>Rhabditida</taxon>
        <taxon>Tylenchina</taxon>
        <taxon>Panagrolaimomorpha</taxon>
        <taxon>Panagrolaimoidea</taxon>
        <taxon>Panagrolaimidae</taxon>
        <taxon>Panagrolaimus</taxon>
    </lineage>
</organism>
<name>A0A914PXB3_9BILA</name>
<sequence length="92" mass="9767">MQPSMPTNVNLTKFKVSNPLSSLPNSNTLPSNSNSMPVSNAKTAVAKSESDSSLFDTPTSENSSIILPNFFSSQISIQGSQGIFAKNSPMKN</sequence>
<dbReference type="Proteomes" id="UP000887578">
    <property type="component" value="Unplaced"/>
</dbReference>
<protein>
    <submittedName>
        <fullName evidence="3">Uncharacterized protein</fullName>
    </submittedName>
</protein>
<feature type="region of interest" description="Disordered" evidence="1">
    <location>
        <begin position="1"/>
        <end position="59"/>
    </location>
</feature>
<feature type="compositionally biased region" description="Low complexity" evidence="1">
    <location>
        <begin position="17"/>
        <end position="35"/>
    </location>
</feature>
<evidence type="ECO:0000313" key="3">
    <source>
        <dbReference type="WBParaSite" id="PDA_v2.g19509.t1"/>
    </source>
</evidence>
<proteinExistence type="predicted"/>
<feature type="compositionally biased region" description="Polar residues" evidence="1">
    <location>
        <begin position="1"/>
        <end position="11"/>
    </location>
</feature>
<accession>A0A914PXB3</accession>